<evidence type="ECO:0000256" key="6">
    <source>
        <dbReference type="ARBA" id="ARBA00022691"/>
    </source>
</evidence>
<evidence type="ECO:0000256" key="5">
    <source>
        <dbReference type="ARBA" id="ARBA00022679"/>
    </source>
</evidence>
<evidence type="ECO:0000313" key="13">
    <source>
        <dbReference type="Proteomes" id="UP001301769"/>
    </source>
</evidence>
<dbReference type="SUPFAM" id="SSF75217">
    <property type="entry name" value="alpha/beta knot"/>
    <property type="match status" value="1"/>
</dbReference>
<keyword evidence="6" id="KW-0949">S-adenosyl-L-methionine</keyword>
<feature type="compositionally biased region" description="Basic and acidic residues" evidence="10">
    <location>
        <begin position="255"/>
        <end position="360"/>
    </location>
</feature>
<dbReference type="EMBL" id="MU858048">
    <property type="protein sequence ID" value="KAK4219418.1"/>
    <property type="molecule type" value="Genomic_DNA"/>
</dbReference>
<dbReference type="CDD" id="cd18105">
    <property type="entry name" value="SpoU-like_MRM1"/>
    <property type="match status" value="1"/>
</dbReference>
<keyword evidence="13" id="KW-1185">Reference proteome</keyword>
<evidence type="ECO:0000256" key="9">
    <source>
        <dbReference type="ARBA" id="ARBA00034881"/>
    </source>
</evidence>
<dbReference type="PANTHER" id="PTHR46103:SF1">
    <property type="entry name" value="RRNA METHYLTRANSFERASE 1, MITOCHONDRIAL"/>
    <property type="match status" value="1"/>
</dbReference>
<dbReference type="PANTHER" id="PTHR46103">
    <property type="entry name" value="RRNA METHYLTRANSFERASE 1, MITOCHONDRIAL"/>
    <property type="match status" value="1"/>
</dbReference>
<keyword evidence="5" id="KW-0808">Transferase</keyword>
<evidence type="ECO:0000256" key="7">
    <source>
        <dbReference type="ARBA" id="ARBA00022946"/>
    </source>
</evidence>
<reference evidence="12" key="1">
    <citation type="journal article" date="2023" name="Mol. Phylogenet. Evol.">
        <title>Genome-scale phylogeny and comparative genomics of the fungal order Sordariales.</title>
        <authorList>
            <person name="Hensen N."/>
            <person name="Bonometti L."/>
            <person name="Westerberg I."/>
            <person name="Brannstrom I.O."/>
            <person name="Guillou S."/>
            <person name="Cros-Aarteil S."/>
            <person name="Calhoun S."/>
            <person name="Haridas S."/>
            <person name="Kuo A."/>
            <person name="Mondo S."/>
            <person name="Pangilinan J."/>
            <person name="Riley R."/>
            <person name="LaButti K."/>
            <person name="Andreopoulos B."/>
            <person name="Lipzen A."/>
            <person name="Chen C."/>
            <person name="Yan M."/>
            <person name="Daum C."/>
            <person name="Ng V."/>
            <person name="Clum A."/>
            <person name="Steindorff A."/>
            <person name="Ohm R.A."/>
            <person name="Martin F."/>
            <person name="Silar P."/>
            <person name="Natvig D.O."/>
            <person name="Lalanne C."/>
            <person name="Gautier V."/>
            <person name="Ament-Velasquez S.L."/>
            <person name="Kruys A."/>
            <person name="Hutchinson M.I."/>
            <person name="Powell A.J."/>
            <person name="Barry K."/>
            <person name="Miller A.N."/>
            <person name="Grigoriev I.V."/>
            <person name="Debuchy R."/>
            <person name="Gladieux P."/>
            <person name="Hiltunen Thoren M."/>
            <person name="Johannesson H."/>
        </authorList>
    </citation>
    <scope>NUCLEOTIDE SEQUENCE</scope>
    <source>
        <strain evidence="12">PSN293</strain>
    </source>
</reference>
<dbReference type="Pfam" id="PF00588">
    <property type="entry name" value="SpoU_methylase"/>
    <property type="match status" value="1"/>
</dbReference>
<dbReference type="InterPro" id="IPR047261">
    <property type="entry name" value="MRM1_MeTrfase_dom"/>
</dbReference>
<protein>
    <recommendedName>
        <fullName evidence="9">rRNA methyltransferase 1, mitochondrial</fullName>
    </recommendedName>
</protein>
<evidence type="ECO:0000256" key="3">
    <source>
        <dbReference type="ARBA" id="ARBA00022552"/>
    </source>
</evidence>
<name>A0AAN6YJ59_9PEZI</name>
<proteinExistence type="inferred from homology"/>
<dbReference type="SUPFAM" id="SSF55315">
    <property type="entry name" value="L30e-like"/>
    <property type="match status" value="1"/>
</dbReference>
<dbReference type="Gene3D" id="3.40.1280.10">
    <property type="match status" value="1"/>
</dbReference>
<comment type="caution">
    <text evidence="12">The sequence shown here is derived from an EMBL/GenBank/DDBJ whole genome shotgun (WGS) entry which is preliminary data.</text>
</comment>
<dbReference type="GO" id="GO:0003723">
    <property type="term" value="F:RNA binding"/>
    <property type="evidence" value="ECO:0007669"/>
    <property type="project" value="InterPro"/>
</dbReference>
<dbReference type="GO" id="GO:0016435">
    <property type="term" value="F:rRNA (guanine) methyltransferase activity"/>
    <property type="evidence" value="ECO:0007669"/>
    <property type="project" value="TreeGrafter"/>
</dbReference>
<evidence type="ECO:0000256" key="1">
    <source>
        <dbReference type="ARBA" id="ARBA00004173"/>
    </source>
</evidence>
<dbReference type="AlphaFoldDB" id="A0AAN6YJ59"/>
<dbReference type="Pfam" id="PF08032">
    <property type="entry name" value="SpoU_sub_bind"/>
    <property type="match status" value="1"/>
</dbReference>
<evidence type="ECO:0000256" key="8">
    <source>
        <dbReference type="ARBA" id="ARBA00023128"/>
    </source>
</evidence>
<organism evidence="12 13">
    <name type="scientific">Rhypophila decipiens</name>
    <dbReference type="NCBI Taxonomy" id="261697"/>
    <lineage>
        <taxon>Eukaryota</taxon>
        <taxon>Fungi</taxon>
        <taxon>Dikarya</taxon>
        <taxon>Ascomycota</taxon>
        <taxon>Pezizomycotina</taxon>
        <taxon>Sordariomycetes</taxon>
        <taxon>Sordariomycetidae</taxon>
        <taxon>Sordariales</taxon>
        <taxon>Naviculisporaceae</taxon>
        <taxon>Rhypophila</taxon>
    </lineage>
</organism>
<dbReference type="GO" id="GO:0005739">
    <property type="term" value="C:mitochondrion"/>
    <property type="evidence" value="ECO:0007669"/>
    <property type="project" value="UniProtKB-SubCell"/>
</dbReference>
<feature type="domain" description="RNA 2-O ribose methyltransferase substrate binding" evidence="11">
    <location>
        <begin position="382"/>
        <end position="464"/>
    </location>
</feature>
<dbReference type="InterPro" id="IPR029064">
    <property type="entry name" value="Ribosomal_eL30-like_sf"/>
</dbReference>
<feature type="region of interest" description="Disordered" evidence="10">
    <location>
        <begin position="103"/>
        <end position="124"/>
    </location>
</feature>
<evidence type="ECO:0000313" key="12">
    <source>
        <dbReference type="EMBL" id="KAK4219418.1"/>
    </source>
</evidence>
<dbReference type="InterPro" id="IPR029028">
    <property type="entry name" value="Alpha/beta_knot_MTases"/>
</dbReference>
<reference evidence="12" key="2">
    <citation type="submission" date="2023-05" db="EMBL/GenBank/DDBJ databases">
        <authorList>
            <consortium name="Lawrence Berkeley National Laboratory"/>
            <person name="Steindorff A."/>
            <person name="Hensen N."/>
            <person name="Bonometti L."/>
            <person name="Westerberg I."/>
            <person name="Brannstrom I.O."/>
            <person name="Guillou S."/>
            <person name="Cros-Aarteil S."/>
            <person name="Calhoun S."/>
            <person name="Haridas S."/>
            <person name="Kuo A."/>
            <person name="Mondo S."/>
            <person name="Pangilinan J."/>
            <person name="Riley R."/>
            <person name="Labutti K."/>
            <person name="Andreopoulos B."/>
            <person name="Lipzen A."/>
            <person name="Chen C."/>
            <person name="Yanf M."/>
            <person name="Daum C."/>
            <person name="Ng V."/>
            <person name="Clum A."/>
            <person name="Ohm R."/>
            <person name="Martin F."/>
            <person name="Silar P."/>
            <person name="Natvig D."/>
            <person name="Lalanne C."/>
            <person name="Gautier V."/>
            <person name="Ament-Velasquez S.L."/>
            <person name="Kruys A."/>
            <person name="Hutchinson M.I."/>
            <person name="Powell A.J."/>
            <person name="Barry K."/>
            <person name="Miller A.N."/>
            <person name="Grigoriev I.V."/>
            <person name="Debuchy R."/>
            <person name="Gladieux P."/>
            <person name="Thoren M.H."/>
            <person name="Johannesson H."/>
        </authorList>
    </citation>
    <scope>NUCLEOTIDE SEQUENCE</scope>
    <source>
        <strain evidence="12">PSN293</strain>
    </source>
</reference>
<accession>A0AAN6YJ59</accession>
<evidence type="ECO:0000256" key="10">
    <source>
        <dbReference type="SAM" id="MobiDB-lite"/>
    </source>
</evidence>
<dbReference type="SMART" id="SM00967">
    <property type="entry name" value="SpoU_sub_bind"/>
    <property type="match status" value="1"/>
</dbReference>
<evidence type="ECO:0000259" key="11">
    <source>
        <dbReference type="SMART" id="SM00967"/>
    </source>
</evidence>
<dbReference type="InterPro" id="IPR001537">
    <property type="entry name" value="SpoU_MeTrfase"/>
</dbReference>
<dbReference type="Proteomes" id="UP001301769">
    <property type="component" value="Unassembled WGS sequence"/>
</dbReference>
<dbReference type="Gene3D" id="3.30.1330.30">
    <property type="match status" value="1"/>
</dbReference>
<sequence>MTLYLLRRPNGNLLPLTRSLLYPGMLARQKSTLSAINDAIRKAQKLLPPHDKRRAELKEGGKRTTYSERKNLLNEDGKPMTYRERQAAREALAEDRPAFKIRKGKKNITIDPSKARPLSRQKQFYDEDRSFAKKSLVHQVNTGKLRDQLKELGEEGRSLATSRSESEGTTSARGEEMGRDRPGRLETQFQNTSSFKDLEDWGDKLPGSSPSWIRRGRQGSNNRSQDGGRAERTSSRFSPSDPKSLDSQRISRYTGRSDKVDRYDWREDSTREDRPPWSPREERSPRSTREDRPPSSAREDRSPRFTREDRPPWSPRQERSPRSTREDRPPWSSREDGRPPRQTSDRIPRRSEGSRHDFQSPREAPPSDAPLSIPYTTAASQFLYGRSVVLAALNFSRRKLYKLYIYGGYNRQNTENDDIIEKKARKKGIEVEFLGTGGERLLDKMAGGRPHNGYVLEASPLPQLPVTGLGPYTESSTDPSHQYKSGYEISLGHQSAEEAAVNGTSPFVVTAPSSRKPLVVLLHQILDPGNLGAILRTVSFLGASAVAITKRASATLTPVALKSSAGAGESITLFSISNSVPEFLENSREAGDWQVYAAVPETSASKRSPQVNTYEVEDMDPLRTKPCILVLGSEGEGLPGQIMSKADYQMSIPNLGGPSHGGEVDSLNVSVAAGLLTSAFMRGSMMEMGSLSKESAKGEALF</sequence>
<comment type="subcellular location">
    <subcellularLocation>
        <location evidence="1">Mitochondrion</location>
    </subcellularLocation>
</comment>
<dbReference type="InterPro" id="IPR013123">
    <property type="entry name" value="SpoU_subst-bd"/>
</dbReference>
<dbReference type="FunFam" id="3.30.1330.30:FF:000035">
    <property type="entry name" value="TrmH family RNA methyltransferase"/>
    <property type="match status" value="1"/>
</dbReference>
<gene>
    <name evidence="12" type="ORF">QBC37DRAFT_409999</name>
</gene>
<dbReference type="InterPro" id="IPR047182">
    <property type="entry name" value="MRM1"/>
</dbReference>
<comment type="similarity">
    <text evidence="2">Belongs to the class IV-like SAM-binding methyltransferase superfamily. RNA methyltransferase TrmH family.</text>
</comment>
<feature type="compositionally biased region" description="Basic and acidic residues" evidence="10">
    <location>
        <begin position="173"/>
        <end position="184"/>
    </location>
</feature>
<feature type="region of interest" description="Disordered" evidence="10">
    <location>
        <begin position="153"/>
        <end position="372"/>
    </location>
</feature>
<evidence type="ECO:0000256" key="4">
    <source>
        <dbReference type="ARBA" id="ARBA00022603"/>
    </source>
</evidence>
<keyword evidence="4 12" id="KW-0489">Methyltransferase</keyword>
<dbReference type="InterPro" id="IPR029026">
    <property type="entry name" value="tRNA_m1G_MTases_N"/>
</dbReference>
<keyword evidence="8" id="KW-0496">Mitochondrion</keyword>
<keyword evidence="7" id="KW-0809">Transit peptide</keyword>
<keyword evidence="3" id="KW-0698">rRNA processing</keyword>
<feature type="compositionally biased region" description="Polar residues" evidence="10">
    <location>
        <begin position="159"/>
        <end position="172"/>
    </location>
</feature>
<evidence type="ECO:0000256" key="2">
    <source>
        <dbReference type="ARBA" id="ARBA00007228"/>
    </source>
</evidence>